<keyword evidence="5" id="KW-0963">Cytoplasm</keyword>
<dbReference type="GO" id="GO:0008652">
    <property type="term" value="P:amino acid biosynthetic process"/>
    <property type="evidence" value="ECO:0007669"/>
    <property type="project" value="UniProtKB-KW"/>
</dbReference>
<evidence type="ECO:0000256" key="4">
    <source>
        <dbReference type="ARBA" id="ARBA00012404"/>
    </source>
</evidence>
<evidence type="ECO:0000259" key="11">
    <source>
        <dbReference type="Pfam" id="PF01817"/>
    </source>
</evidence>
<dbReference type="GO" id="GO:0005737">
    <property type="term" value="C:cytoplasm"/>
    <property type="evidence" value="ECO:0007669"/>
    <property type="project" value="UniProtKB-SubCell"/>
</dbReference>
<dbReference type="InterPro" id="IPR008238">
    <property type="entry name" value="Chorismate_mutase_AroQ_euk"/>
</dbReference>
<feature type="domain" description="Chorismate mutase" evidence="11">
    <location>
        <begin position="486"/>
        <end position="593"/>
    </location>
</feature>
<evidence type="ECO:0000256" key="3">
    <source>
        <dbReference type="ARBA" id="ARBA00004817"/>
    </source>
</evidence>
<dbReference type="Gene3D" id="2.130.10.10">
    <property type="entry name" value="YVTN repeat-like/Quinoprotein amine dehydrogenase"/>
    <property type="match status" value="1"/>
</dbReference>
<dbReference type="InterPro" id="IPR019775">
    <property type="entry name" value="WD40_repeat_CS"/>
</dbReference>
<keyword evidence="6" id="KW-0853">WD repeat</keyword>
<evidence type="ECO:0000313" key="13">
    <source>
        <dbReference type="Proteomes" id="UP001255856"/>
    </source>
</evidence>
<evidence type="ECO:0000256" key="7">
    <source>
        <dbReference type="ARBA" id="ARBA00022605"/>
    </source>
</evidence>
<dbReference type="Gene3D" id="1.10.590.10">
    <property type="entry name" value="Chorismate mutase, AroQ class superfamily, eukaryotic"/>
    <property type="match status" value="1"/>
</dbReference>
<organism evidence="12 13">
    <name type="scientific">Prototheca wickerhamii</name>
    <dbReference type="NCBI Taxonomy" id="3111"/>
    <lineage>
        <taxon>Eukaryota</taxon>
        <taxon>Viridiplantae</taxon>
        <taxon>Chlorophyta</taxon>
        <taxon>core chlorophytes</taxon>
        <taxon>Trebouxiophyceae</taxon>
        <taxon>Chlorellales</taxon>
        <taxon>Chlorellaceae</taxon>
        <taxon>Prototheca</taxon>
    </lineage>
</organism>
<dbReference type="InterPro" id="IPR015943">
    <property type="entry name" value="WD40/YVTN_repeat-like_dom_sf"/>
</dbReference>
<gene>
    <name evidence="12" type="ORF">QBZ16_001890</name>
</gene>
<dbReference type="GO" id="GO:0046417">
    <property type="term" value="P:chorismate metabolic process"/>
    <property type="evidence" value="ECO:0007669"/>
    <property type="project" value="InterPro"/>
</dbReference>
<dbReference type="Proteomes" id="UP001255856">
    <property type="component" value="Unassembled WGS sequence"/>
</dbReference>
<dbReference type="InterPro" id="IPR001680">
    <property type="entry name" value="WD40_rpt"/>
</dbReference>
<dbReference type="GO" id="GO:0009073">
    <property type="term" value="P:aromatic amino acid family biosynthetic process"/>
    <property type="evidence" value="ECO:0007669"/>
    <property type="project" value="UniProtKB-KW"/>
</dbReference>
<dbReference type="PANTHER" id="PTHR21145:SF12">
    <property type="entry name" value="CHORISMATE MUTASE"/>
    <property type="match status" value="1"/>
</dbReference>
<dbReference type="EC" id="5.4.99.5" evidence="4"/>
<evidence type="ECO:0000256" key="9">
    <source>
        <dbReference type="ARBA" id="ARBA00023141"/>
    </source>
</evidence>
<comment type="subcellular location">
    <subcellularLocation>
        <location evidence="2">Cytoplasm</location>
    </subcellularLocation>
</comment>
<keyword evidence="8" id="KW-0677">Repeat</keyword>
<comment type="pathway">
    <text evidence="3">Metabolic intermediate biosynthesis; prephenate biosynthesis; prephenate from chorismate: step 1/1.</text>
</comment>
<dbReference type="InterPro" id="IPR037039">
    <property type="entry name" value="CM_AroQ_sf_eucaryotic"/>
</dbReference>
<evidence type="ECO:0000256" key="1">
    <source>
        <dbReference type="ARBA" id="ARBA00000824"/>
    </source>
</evidence>
<proteinExistence type="predicted"/>
<comment type="catalytic activity">
    <reaction evidence="1">
        <text>chorismate = prephenate</text>
        <dbReference type="Rhea" id="RHEA:13897"/>
        <dbReference type="ChEBI" id="CHEBI:29748"/>
        <dbReference type="ChEBI" id="CHEBI:29934"/>
        <dbReference type="EC" id="5.4.99.5"/>
    </reaction>
</comment>
<evidence type="ECO:0000256" key="2">
    <source>
        <dbReference type="ARBA" id="ARBA00004496"/>
    </source>
</evidence>
<evidence type="ECO:0000256" key="8">
    <source>
        <dbReference type="ARBA" id="ARBA00022737"/>
    </source>
</evidence>
<accession>A0AAD9IKU0</accession>
<dbReference type="SMART" id="SM00320">
    <property type="entry name" value="WD40"/>
    <property type="match status" value="2"/>
</dbReference>
<dbReference type="SUPFAM" id="SSF50978">
    <property type="entry name" value="WD40 repeat-like"/>
    <property type="match status" value="1"/>
</dbReference>
<dbReference type="GO" id="GO:0004106">
    <property type="term" value="F:chorismate mutase activity"/>
    <property type="evidence" value="ECO:0007669"/>
    <property type="project" value="UniProtKB-EC"/>
</dbReference>
<evidence type="ECO:0000313" key="12">
    <source>
        <dbReference type="EMBL" id="KAK2079496.1"/>
    </source>
</evidence>
<dbReference type="EMBL" id="JASFZW010000002">
    <property type="protein sequence ID" value="KAK2079496.1"/>
    <property type="molecule type" value="Genomic_DNA"/>
</dbReference>
<keyword evidence="9" id="KW-0057">Aromatic amino acid biosynthesis</keyword>
<name>A0AAD9IKU0_PROWI</name>
<reference evidence="12" key="1">
    <citation type="submission" date="2021-01" db="EMBL/GenBank/DDBJ databases">
        <authorList>
            <person name="Eckstrom K.M.E."/>
        </authorList>
    </citation>
    <scope>NUCLEOTIDE SEQUENCE</scope>
    <source>
        <strain evidence="12">UVCC 0001</strain>
    </source>
</reference>
<keyword evidence="13" id="KW-1185">Reference proteome</keyword>
<dbReference type="PANTHER" id="PTHR21145">
    <property type="entry name" value="CHORISMATE MUTASE"/>
    <property type="match status" value="1"/>
</dbReference>
<evidence type="ECO:0000256" key="6">
    <source>
        <dbReference type="ARBA" id="ARBA00022574"/>
    </source>
</evidence>
<dbReference type="PROSITE" id="PS51169">
    <property type="entry name" value="CHORISMATE_MUT_3"/>
    <property type="match status" value="1"/>
</dbReference>
<dbReference type="InterPro" id="IPR036263">
    <property type="entry name" value="Chorismate_II_sf"/>
</dbReference>
<dbReference type="Pfam" id="PF01817">
    <property type="entry name" value="CM_2"/>
    <property type="match status" value="1"/>
</dbReference>
<keyword evidence="10" id="KW-0413">Isomerase</keyword>
<dbReference type="SUPFAM" id="SSF48600">
    <property type="entry name" value="Chorismate mutase II"/>
    <property type="match status" value="1"/>
</dbReference>
<evidence type="ECO:0000256" key="5">
    <source>
        <dbReference type="ARBA" id="ARBA00022490"/>
    </source>
</evidence>
<dbReference type="NCBIfam" id="TIGR01802">
    <property type="entry name" value="CM_pl-yst"/>
    <property type="match status" value="1"/>
</dbReference>
<dbReference type="AlphaFoldDB" id="A0AAD9IKU0"/>
<dbReference type="PROSITE" id="PS00678">
    <property type="entry name" value="WD_REPEATS_1"/>
    <property type="match status" value="1"/>
</dbReference>
<sequence length="602" mass="65814">MNLGAERWISDRHKDAQVHREDYRPHALRQLRLKTVLKEHHCKPVTHLVSYQSSGEHLVASLGDNQLTVYTVVRYTHEASECSNGGLLRSVCWLPPGAVAGARAPGDICLAVGGEDRAVSLISLAEARVLGVLSGHSASVVGLAGVPAGTERPGRLAALSTDAVITLWDTEAMRRVWALKIPNAHALAWAPDGACLLVSTSRGKVWLLPALEAEAPTPIEMGLPGERLAIKTTEGRMAVMDWPERKLLSSWRVKGPTAYGSKFGATADGAVVAGNVRSQCFAFCTASGKLLTQVEPHRIHEAVMATAISTDCRHLWAALGEGFICRFECLGAEEASTVEKGQSRDLSGALSLSNIRDTLIRLEDTIIFALIERSQFARNEAVYQKPGLELPGYRWSGCSLLEYILRETEKTHGRIRRYTSPDEHAYFPEDLPPIVLPPITYEEVLAPCAASINVNQHLLSIYIDRLLPEITEPGDDGNYGSAGMYDVVALQAISKRVHYGMFVAESKFRSDEQLYTSLIRARDAEGLMQAITDAPVEAKVIRRVALKAAIFGQDIDAATTSPGAEEPVTYKISSDAVAQLYKDSIMPLTKEVEVEYLLRRLD</sequence>
<evidence type="ECO:0000256" key="10">
    <source>
        <dbReference type="ARBA" id="ARBA00023235"/>
    </source>
</evidence>
<dbReference type="InterPro" id="IPR036322">
    <property type="entry name" value="WD40_repeat_dom_sf"/>
</dbReference>
<dbReference type="InterPro" id="IPR002701">
    <property type="entry name" value="CM_II_prokaryot"/>
</dbReference>
<keyword evidence="7" id="KW-0028">Amino-acid biosynthesis</keyword>
<protein>
    <recommendedName>
        <fullName evidence="4">chorismate mutase</fullName>
        <ecNumber evidence="4">5.4.99.5</ecNumber>
    </recommendedName>
</protein>
<comment type="caution">
    <text evidence="12">The sequence shown here is derived from an EMBL/GenBank/DDBJ whole genome shotgun (WGS) entry which is preliminary data.</text>
</comment>